<proteinExistence type="predicted"/>
<evidence type="ECO:0000313" key="2">
    <source>
        <dbReference type="EMBL" id="MBD2705486.1"/>
    </source>
</evidence>
<dbReference type="RefSeq" id="WP_190892954.1">
    <property type="nucleotide sequence ID" value="NZ_JACWZY010000058.1"/>
</dbReference>
<dbReference type="Proteomes" id="UP000598820">
    <property type="component" value="Unassembled WGS sequence"/>
</dbReference>
<name>A0A927GAE0_9BACT</name>
<sequence>MKRHFTLLNGLFLFSFLVAAIPAHSQPARLPIRLSVFSESTSIPFVDGFITRPIHPGVSLGTEWALKRLPKSRLIQGLSAGYYYHQSLTQGFFLSTDIRYEVRLPLSLYASLGVGVGYLHTFRTGNEFRLEDGQYVLKKDNGNSHAMLSLPLELGIRLGRNGLESSKLFVQYQPWVEYPFSPGFIPLMTHTNLVVGCTFFPFH</sequence>
<gene>
    <name evidence="2" type="ORF">IC229_33050</name>
</gene>
<protein>
    <recommendedName>
        <fullName evidence="4">Outer membrane protein beta-barrel domain-containing protein</fullName>
    </recommendedName>
</protein>
<comment type="caution">
    <text evidence="2">The sequence shown here is derived from an EMBL/GenBank/DDBJ whole genome shotgun (WGS) entry which is preliminary data.</text>
</comment>
<keyword evidence="1" id="KW-0732">Signal</keyword>
<feature type="signal peptide" evidence="1">
    <location>
        <begin position="1"/>
        <end position="25"/>
    </location>
</feature>
<evidence type="ECO:0000256" key="1">
    <source>
        <dbReference type="SAM" id="SignalP"/>
    </source>
</evidence>
<evidence type="ECO:0008006" key="4">
    <source>
        <dbReference type="Google" id="ProtNLM"/>
    </source>
</evidence>
<feature type="chain" id="PRO_5037531969" description="Outer membrane protein beta-barrel domain-containing protein" evidence="1">
    <location>
        <begin position="26"/>
        <end position="203"/>
    </location>
</feature>
<accession>A0A927GAE0</accession>
<keyword evidence="3" id="KW-1185">Reference proteome</keyword>
<reference evidence="2" key="1">
    <citation type="submission" date="2020-09" db="EMBL/GenBank/DDBJ databases">
        <authorList>
            <person name="Kim M.K."/>
        </authorList>
    </citation>
    <scope>NUCLEOTIDE SEQUENCE</scope>
    <source>
        <strain evidence="2">BT702</strain>
    </source>
</reference>
<organism evidence="2 3">
    <name type="scientific">Spirosoma profusum</name>
    <dbReference type="NCBI Taxonomy" id="2771354"/>
    <lineage>
        <taxon>Bacteria</taxon>
        <taxon>Pseudomonadati</taxon>
        <taxon>Bacteroidota</taxon>
        <taxon>Cytophagia</taxon>
        <taxon>Cytophagales</taxon>
        <taxon>Cytophagaceae</taxon>
        <taxon>Spirosoma</taxon>
    </lineage>
</organism>
<evidence type="ECO:0000313" key="3">
    <source>
        <dbReference type="Proteomes" id="UP000598820"/>
    </source>
</evidence>
<dbReference type="AlphaFoldDB" id="A0A927GAE0"/>
<dbReference type="EMBL" id="JACWZY010000058">
    <property type="protein sequence ID" value="MBD2705486.1"/>
    <property type="molecule type" value="Genomic_DNA"/>
</dbReference>